<dbReference type="Proteomes" id="UP001138540">
    <property type="component" value="Unassembled WGS sequence"/>
</dbReference>
<dbReference type="EMBL" id="JACHKA010000001">
    <property type="protein sequence ID" value="MBB5984165.1"/>
    <property type="molecule type" value="Genomic_DNA"/>
</dbReference>
<comment type="caution">
    <text evidence="2">The sequence shown here is derived from an EMBL/GenBank/DDBJ whole genome shotgun (WGS) entry which is preliminary data.</text>
</comment>
<gene>
    <name evidence="2" type="ORF">HNP60_000139</name>
</gene>
<dbReference type="SUPFAM" id="SSF52540">
    <property type="entry name" value="P-loop containing nucleoside triphosphate hydrolases"/>
    <property type="match status" value="1"/>
</dbReference>
<reference evidence="2 3" key="1">
    <citation type="submission" date="2020-08" db="EMBL/GenBank/DDBJ databases">
        <title>Exploring microbial biodiversity for novel pathways involved in the catabolism of aromatic compounds derived from lignin.</title>
        <authorList>
            <person name="Elkins J."/>
        </authorList>
    </citation>
    <scope>NUCLEOTIDE SEQUENCE [LARGE SCALE GENOMIC DNA]</scope>
    <source>
        <strain evidence="2 3">B1D3A</strain>
    </source>
</reference>
<name>A0ABR6NA82_9SPHN</name>
<sequence>MHETSRLHPAFKRALAGGPPRGVAAPALRPFGMETIDRVLGGGLAAGRLHEVFPREGHDEGSTAGFAAMLACLLTQAQGAAPTILWLREDAAQRGAGLHGPGLADLGLDPAHLLLGVLPDARALLRTSVDALRCAALGVVVLELGGNPPLLDLTATRRLTLAAEASGVTPLLLRLRGGRAMPSAAQTRWQVASLPSSPLEADAPGHPALHISLLRQRGGAAGLDWTVEWNHEAACFRPAALPGSRFPLPGSGSVPDAGSARDAGNDGGWRIAV</sequence>
<organism evidence="2 3">
    <name type="scientific">Sphingobium lignivorans</name>
    <dbReference type="NCBI Taxonomy" id="2735886"/>
    <lineage>
        <taxon>Bacteria</taxon>
        <taxon>Pseudomonadati</taxon>
        <taxon>Pseudomonadota</taxon>
        <taxon>Alphaproteobacteria</taxon>
        <taxon>Sphingomonadales</taxon>
        <taxon>Sphingomonadaceae</taxon>
        <taxon>Sphingobium</taxon>
    </lineage>
</organism>
<dbReference type="RefSeq" id="WP_184148956.1">
    <property type="nucleotide sequence ID" value="NZ_JACHKA010000001.1"/>
</dbReference>
<evidence type="ECO:0000256" key="1">
    <source>
        <dbReference type="SAM" id="MobiDB-lite"/>
    </source>
</evidence>
<dbReference type="Gene3D" id="3.40.50.300">
    <property type="entry name" value="P-loop containing nucleotide triphosphate hydrolases"/>
    <property type="match status" value="1"/>
</dbReference>
<dbReference type="InterPro" id="IPR027417">
    <property type="entry name" value="P-loop_NTPase"/>
</dbReference>
<accession>A0ABR6NA82</accession>
<proteinExistence type="predicted"/>
<evidence type="ECO:0000313" key="3">
    <source>
        <dbReference type="Proteomes" id="UP001138540"/>
    </source>
</evidence>
<keyword evidence="3" id="KW-1185">Reference proteome</keyword>
<evidence type="ECO:0000313" key="2">
    <source>
        <dbReference type="EMBL" id="MBB5984165.1"/>
    </source>
</evidence>
<feature type="region of interest" description="Disordered" evidence="1">
    <location>
        <begin position="251"/>
        <end position="273"/>
    </location>
</feature>
<protein>
    <submittedName>
        <fullName evidence="2">Protein ImuA</fullName>
    </submittedName>
</protein>